<dbReference type="InterPro" id="IPR045417">
    <property type="entry name" value="DUF5898"/>
</dbReference>
<protein>
    <recommendedName>
        <fullName evidence="1">DUF5898 domain-containing protein</fullName>
    </recommendedName>
</protein>
<organism evidence="2 3">
    <name type="scientific">Pandoravirus dulcis</name>
    <dbReference type="NCBI Taxonomy" id="1349409"/>
    <lineage>
        <taxon>Viruses</taxon>
        <taxon>Pandoravirus</taxon>
    </lineage>
</organism>
<dbReference type="GeneID" id="16512467"/>
<evidence type="ECO:0000259" key="1">
    <source>
        <dbReference type="Pfam" id="PF19250"/>
    </source>
</evidence>
<dbReference type="PANTHER" id="PTHR34871:SF1">
    <property type="entry name" value="DUF5898 DOMAIN-CONTAINING PROTEIN"/>
    <property type="match status" value="1"/>
</dbReference>
<dbReference type="Proteomes" id="UP000201566">
    <property type="component" value="Segment"/>
</dbReference>
<accession>S4VPI2</accession>
<evidence type="ECO:0000313" key="2">
    <source>
        <dbReference type="EMBL" id="AGO82213.1"/>
    </source>
</evidence>
<feature type="domain" description="DUF5898" evidence="1">
    <location>
        <begin position="290"/>
        <end position="418"/>
    </location>
</feature>
<dbReference type="Pfam" id="PF19250">
    <property type="entry name" value="DUF5898"/>
    <property type="match status" value="1"/>
</dbReference>
<gene>
    <name evidence="2" type="ORF">pdul_cds_251</name>
</gene>
<proteinExistence type="predicted"/>
<sequence>MLPSGPAEAAAATLSEPVCISPVARPSLDATATAAIRRRLLQAQTGDATARVLATLTAILRERQPGGGVRAFHGADGLFAVHDDAIGLGLETRRAASHGSRLVDGPRDRFYAGVVLVRANADDHGSDNDDRRNNNGGGGRSTDLGKSIFDWLMVLRAYRGVATPVVVVVAADTWRLFWLADAMPLAVGGVGHTRYPPDGNGQQVRCTHAYDHSDEGLARLLARVFDGMATALVPFTYAPAAPTVATASLLACVDPSGVSWVSPDDSDHNSNNDRDASDAVSDDHFLLVTYLGSGLDGRAWRCRSRSNAWHARDCVLKFGHTDRDDHTAGHVGTSSMPRRLQREMHLWRSVWGVDETRVLRLAGRPALLMPFAQPIAAVARGASGHVDAPTRTEVARAIGRMAAHGLCHDDLAWRHVGRIQRADGRKQVVLFDLARVRAMPPADAVVAMCDQLGLD</sequence>
<reference evidence="2 3" key="1">
    <citation type="journal article" date="2013" name="Science">
        <title>Pandoraviruses: amoeba viruses with genomes up to 2.5 Mb reaching that of parasitic eukaryotes.</title>
        <authorList>
            <person name="Philippe N."/>
            <person name="Legendre M."/>
            <person name="Doutre G."/>
            <person name="Coute Y."/>
            <person name="Poirot O."/>
            <person name="Lescot M."/>
            <person name="Arslan D."/>
            <person name="Seltzer V."/>
            <person name="Bertaux L."/>
            <person name="Bruley C."/>
            <person name="Garin J."/>
            <person name="Claverie J.M."/>
            <person name="Abergel C."/>
        </authorList>
    </citation>
    <scope>NUCLEOTIDE SEQUENCE [LARGE SCALE GENOMIC DNA]</scope>
    <source>
        <strain evidence="2">Melbourne</strain>
    </source>
</reference>
<dbReference type="EMBL" id="KC977570">
    <property type="protein sequence ID" value="AGO82213.1"/>
    <property type="molecule type" value="Genomic_DNA"/>
</dbReference>
<name>S4VPI2_9VIRU</name>
<dbReference type="KEGG" id="vg:16512467"/>
<dbReference type="RefSeq" id="YP_008318882.1">
    <property type="nucleotide sequence ID" value="NC_021858.1"/>
</dbReference>
<evidence type="ECO:0000313" key="3">
    <source>
        <dbReference type="Proteomes" id="UP000201566"/>
    </source>
</evidence>
<dbReference type="PANTHER" id="PTHR34871">
    <property type="entry name" value="DUF5898 DOMAIN-CONTAINING PROTEIN"/>
    <property type="match status" value="1"/>
</dbReference>